<reference evidence="2" key="1">
    <citation type="journal article" date="2019" name="Int. J. Syst. Evol. Microbiol.">
        <title>The Global Catalogue of Microorganisms (GCM) 10K type strain sequencing project: providing services to taxonomists for standard genome sequencing and annotation.</title>
        <authorList>
            <consortium name="The Broad Institute Genomics Platform"/>
            <consortium name="The Broad Institute Genome Sequencing Center for Infectious Disease"/>
            <person name="Wu L."/>
            <person name="Ma J."/>
        </authorList>
    </citation>
    <scope>NUCLEOTIDE SEQUENCE [LARGE SCALE GENOMIC DNA]</scope>
    <source>
        <strain evidence="2">KACC 12597</strain>
    </source>
</reference>
<proteinExistence type="predicted"/>
<name>A0ABW4Y960_9GAMM</name>
<comment type="caution">
    <text evidence="1">The sequence shown here is derived from an EMBL/GenBank/DDBJ whole genome shotgun (WGS) entry which is preliminary data.</text>
</comment>
<dbReference type="Proteomes" id="UP001597337">
    <property type="component" value="Unassembled WGS sequence"/>
</dbReference>
<evidence type="ECO:0000313" key="2">
    <source>
        <dbReference type="Proteomes" id="UP001597337"/>
    </source>
</evidence>
<dbReference type="RefSeq" id="WP_386024030.1">
    <property type="nucleotide sequence ID" value="NZ_JBHUHX010000009.1"/>
</dbReference>
<dbReference type="EMBL" id="JBHUHX010000009">
    <property type="protein sequence ID" value="MFD2111169.1"/>
    <property type="molecule type" value="Genomic_DNA"/>
</dbReference>
<protein>
    <submittedName>
        <fullName evidence="1">Uncharacterized protein</fullName>
    </submittedName>
</protein>
<evidence type="ECO:0000313" key="1">
    <source>
        <dbReference type="EMBL" id="MFD2111169.1"/>
    </source>
</evidence>
<organism evidence="1 2">
    <name type="scientific">Thiorhodococcus fuscus</name>
    <dbReference type="NCBI Taxonomy" id="527200"/>
    <lineage>
        <taxon>Bacteria</taxon>
        <taxon>Pseudomonadati</taxon>
        <taxon>Pseudomonadota</taxon>
        <taxon>Gammaproteobacteria</taxon>
        <taxon>Chromatiales</taxon>
        <taxon>Chromatiaceae</taxon>
        <taxon>Thiorhodococcus</taxon>
    </lineage>
</organism>
<gene>
    <name evidence="1" type="ORF">ACFSJC_04840</name>
</gene>
<keyword evidence="2" id="KW-1185">Reference proteome</keyword>
<sequence>MNDPTHSPVNGTDTPLGLPESCPWADQILLMLGRIEGKLDAFQRHMAVMDRKLESVSTQRQQKH</sequence>
<accession>A0ABW4Y960</accession>